<evidence type="ECO:0000259" key="2">
    <source>
        <dbReference type="Pfam" id="PF02589"/>
    </source>
</evidence>
<feature type="domain" description="LUD" evidence="2">
    <location>
        <begin position="54"/>
        <end position="220"/>
    </location>
</feature>
<dbReference type="AlphaFoldDB" id="A0A450WU88"/>
<sequence>MSDARSSILRRVRASLEREDRDASSQSIRDALQRRLSSPPVAVRPTMPEKDIVQRFVTKLEAVAGKVVRVPDIDAVPSAILQHLDRHRLPYRLVATRDPVLEDIPWPKTEEIILHYRAAIRTDRASLTGAFSAVAETGTLVLVSGKETPTTLNFLPEDHIVVLFENRIVPYLEDVWKKIRATFTTPPRAINLITGPSRTADIQQTMQLGAHGPRRLTVILARSGKSADCVID</sequence>
<dbReference type="PANTHER" id="PTHR43682:SF1">
    <property type="entry name" value="LACTATE UTILIZATION PROTEIN C"/>
    <property type="match status" value="1"/>
</dbReference>
<dbReference type="SUPFAM" id="SSF100950">
    <property type="entry name" value="NagB/RpiA/CoA transferase-like"/>
    <property type="match status" value="1"/>
</dbReference>
<organism evidence="3">
    <name type="scientific">Candidatus Kentrum sp. LFY</name>
    <dbReference type="NCBI Taxonomy" id="2126342"/>
    <lineage>
        <taxon>Bacteria</taxon>
        <taxon>Pseudomonadati</taxon>
        <taxon>Pseudomonadota</taxon>
        <taxon>Gammaproteobacteria</taxon>
        <taxon>Candidatus Kentrum</taxon>
    </lineage>
</organism>
<reference evidence="3" key="1">
    <citation type="submission" date="2019-02" db="EMBL/GenBank/DDBJ databases">
        <authorList>
            <person name="Gruber-Vodicka R. H."/>
            <person name="Seah K. B. B."/>
        </authorList>
    </citation>
    <scope>NUCLEOTIDE SEQUENCE</scope>
    <source>
        <strain evidence="3">BECK_BY7</strain>
    </source>
</reference>
<feature type="region of interest" description="Disordered" evidence="1">
    <location>
        <begin position="15"/>
        <end position="43"/>
    </location>
</feature>
<dbReference type="EMBL" id="CAADFN010000076">
    <property type="protein sequence ID" value="VFK20625.1"/>
    <property type="molecule type" value="Genomic_DNA"/>
</dbReference>
<dbReference type="InterPro" id="IPR003741">
    <property type="entry name" value="LUD_dom"/>
</dbReference>
<dbReference type="PANTHER" id="PTHR43682">
    <property type="entry name" value="LACTATE UTILIZATION PROTEIN C"/>
    <property type="match status" value="1"/>
</dbReference>
<name>A0A450WU88_9GAMM</name>
<evidence type="ECO:0000313" key="3">
    <source>
        <dbReference type="EMBL" id="VFK20625.1"/>
    </source>
</evidence>
<protein>
    <submittedName>
        <fullName evidence="3">L-lactate dehydrogenase complex protein LldG</fullName>
    </submittedName>
</protein>
<dbReference type="InterPro" id="IPR037171">
    <property type="entry name" value="NagB/RpiA_transferase-like"/>
</dbReference>
<proteinExistence type="predicted"/>
<evidence type="ECO:0000256" key="1">
    <source>
        <dbReference type="SAM" id="MobiDB-lite"/>
    </source>
</evidence>
<dbReference type="Gene3D" id="3.40.50.10420">
    <property type="entry name" value="NagB/RpiA/CoA transferase-like"/>
    <property type="match status" value="1"/>
</dbReference>
<dbReference type="Pfam" id="PF02589">
    <property type="entry name" value="LUD_dom"/>
    <property type="match status" value="1"/>
</dbReference>
<dbReference type="InterPro" id="IPR024185">
    <property type="entry name" value="FTHF_cligase-like_sf"/>
</dbReference>
<accession>A0A450WU88</accession>
<gene>
    <name evidence="3" type="ORF">BECKLFY1418C_GA0070996_10767</name>
</gene>